<dbReference type="CDD" id="cd03858">
    <property type="entry name" value="M14_CP_N-E_like"/>
    <property type="match status" value="1"/>
</dbReference>
<keyword evidence="4" id="KW-0732">Signal</keyword>
<dbReference type="CDD" id="cd11308">
    <property type="entry name" value="Peptidase_M14NE-CP-C_like"/>
    <property type="match status" value="1"/>
</dbReference>
<dbReference type="GO" id="GO:0004181">
    <property type="term" value="F:metallocarboxypeptidase activity"/>
    <property type="evidence" value="ECO:0007669"/>
    <property type="project" value="InterPro"/>
</dbReference>
<organism evidence="8">
    <name type="scientific">Anisakis simplex</name>
    <name type="common">Herring worm</name>
    <dbReference type="NCBI Taxonomy" id="6269"/>
    <lineage>
        <taxon>Eukaryota</taxon>
        <taxon>Metazoa</taxon>
        <taxon>Ecdysozoa</taxon>
        <taxon>Nematoda</taxon>
        <taxon>Chromadorea</taxon>
        <taxon>Rhabditida</taxon>
        <taxon>Spirurina</taxon>
        <taxon>Ascaridomorpha</taxon>
        <taxon>Ascaridoidea</taxon>
        <taxon>Anisakidae</taxon>
        <taxon>Anisakis</taxon>
        <taxon>Anisakis simplex complex</taxon>
    </lineage>
</organism>
<reference evidence="6 7" key="2">
    <citation type="submission" date="2018-11" db="EMBL/GenBank/DDBJ databases">
        <authorList>
            <consortium name="Pathogen Informatics"/>
        </authorList>
    </citation>
    <scope>NUCLEOTIDE SEQUENCE [LARGE SCALE GENOMIC DNA]</scope>
</reference>
<dbReference type="SMART" id="SM00631">
    <property type="entry name" value="Zn_pept"/>
    <property type="match status" value="1"/>
</dbReference>
<dbReference type="Gene3D" id="2.60.40.1120">
    <property type="entry name" value="Carboxypeptidase-like, regulatory domain"/>
    <property type="match status" value="1"/>
</dbReference>
<evidence type="ECO:0000313" key="8">
    <source>
        <dbReference type="WBParaSite" id="ASIM_0001004901-mRNA-1"/>
    </source>
</evidence>
<dbReference type="SUPFAM" id="SSF53187">
    <property type="entry name" value="Zn-dependent exopeptidases"/>
    <property type="match status" value="1"/>
</dbReference>
<evidence type="ECO:0000256" key="4">
    <source>
        <dbReference type="SAM" id="SignalP"/>
    </source>
</evidence>
<reference evidence="8" key="1">
    <citation type="submission" date="2017-02" db="UniProtKB">
        <authorList>
            <consortium name="WormBaseParasite"/>
        </authorList>
    </citation>
    <scope>IDENTIFICATION</scope>
</reference>
<dbReference type="GO" id="GO:0005615">
    <property type="term" value="C:extracellular space"/>
    <property type="evidence" value="ECO:0007669"/>
    <property type="project" value="TreeGrafter"/>
</dbReference>
<proteinExistence type="inferred from homology"/>
<dbReference type="InterPro" id="IPR008969">
    <property type="entry name" value="CarboxyPept-like_regulatory"/>
</dbReference>
<dbReference type="EMBL" id="UYRR01030971">
    <property type="protein sequence ID" value="VDK41725.1"/>
    <property type="molecule type" value="Genomic_DNA"/>
</dbReference>
<accession>A0A0M3JQU0</accession>
<dbReference type="PANTHER" id="PTHR11532:SF93">
    <property type="entry name" value="CARBOXYPEPTIDASE E"/>
    <property type="match status" value="1"/>
</dbReference>
<dbReference type="PROSITE" id="PS00132">
    <property type="entry name" value="CARBOXYPEPT_ZN_1"/>
    <property type="match status" value="1"/>
</dbReference>
<dbReference type="InterPro" id="IPR000834">
    <property type="entry name" value="Peptidase_M14"/>
</dbReference>
<dbReference type="InterPro" id="IPR057246">
    <property type="entry name" value="CARBOXYPEPT_ZN_1"/>
</dbReference>
<dbReference type="InterPro" id="IPR050753">
    <property type="entry name" value="Peptidase_M14_domain"/>
</dbReference>
<gene>
    <name evidence="6" type="ORF">ASIM_LOCUS9780</name>
</gene>
<keyword evidence="2" id="KW-0325">Glycoprotein</keyword>
<dbReference type="Pfam" id="PF00246">
    <property type="entry name" value="Peptidase_M14"/>
    <property type="match status" value="1"/>
</dbReference>
<dbReference type="AlphaFoldDB" id="A0A0M3JQU0"/>
<dbReference type="SUPFAM" id="SSF49464">
    <property type="entry name" value="Carboxypeptidase regulatory domain-like"/>
    <property type="match status" value="1"/>
</dbReference>
<dbReference type="PROSITE" id="PS52035">
    <property type="entry name" value="PEPTIDASE_M14"/>
    <property type="match status" value="1"/>
</dbReference>
<dbReference type="PANTHER" id="PTHR11532">
    <property type="entry name" value="PROTEASE M14 CARBOXYPEPTIDASE"/>
    <property type="match status" value="1"/>
</dbReference>
<comment type="similarity">
    <text evidence="1 3">Belongs to the peptidase M14 family.</text>
</comment>
<feature type="signal peptide" evidence="4">
    <location>
        <begin position="1"/>
        <end position="27"/>
    </location>
</feature>
<evidence type="ECO:0000259" key="5">
    <source>
        <dbReference type="PROSITE" id="PS52035"/>
    </source>
</evidence>
<feature type="domain" description="Peptidase M14" evidence="5">
    <location>
        <begin position="39"/>
        <end position="374"/>
    </location>
</feature>
<evidence type="ECO:0000256" key="3">
    <source>
        <dbReference type="PROSITE-ProRule" id="PRU01379"/>
    </source>
</evidence>
<dbReference type="GO" id="GO:0006518">
    <property type="term" value="P:peptide metabolic process"/>
    <property type="evidence" value="ECO:0007669"/>
    <property type="project" value="TreeGrafter"/>
</dbReference>
<sequence length="531" mass="60507">MRRQAFILLIISVQLALFATASLSVDAKNVFNSKDEWSKYHDQAALESKLIQINAKCPEFTRTYSIGESVQGRALVVIEFSTTPQHHRLLKPEVKYVGNMHGNEPIGRELLIRLADYLCDGLKKNDKEIWKLINSTSIHILPSMNPDGFEHALSTDPQNRGWVVGRTNANNVDLNRDFPDLDSLYYDFEANKIPRYDHLLELFDDDKQVKLPIVRNYKHSCYQFKRQPEVQAVGRWMLSTPFVLSANFHEGDLVANYPFDSARITNTNQYAKSPDDETFRYLAQSYASNHAHMAKNDHAPCDGSLHDAFAQRGGITNGAKWYSVSGGMQDFNYLATNAFEITLELSCEKFPNGSMLPQFWEDNKNALLKFLSMAHLGIKGIVVDRITGQPIQNAIVWVRNGTEREPIKHPVTTCMLLILKIHSFKPDYVQIAGKTGEYFRLLTPGNYEVFVTADGYEPTMRRVTVRDNTVGNYSAQIENFELIPSGESDTFSDINNVVDVIQPDDETSIIKELIEQMQQKRQQENNPTDYF</sequence>
<evidence type="ECO:0000256" key="2">
    <source>
        <dbReference type="ARBA" id="ARBA00023180"/>
    </source>
</evidence>
<feature type="active site" description="Proton donor/acceptor" evidence="3">
    <location>
        <position position="344"/>
    </location>
</feature>
<dbReference type="SMR" id="A0A0M3JQU0"/>
<dbReference type="PRINTS" id="PR00765">
    <property type="entry name" value="CRBOXYPTASEA"/>
</dbReference>
<dbReference type="GO" id="GO:0008270">
    <property type="term" value="F:zinc ion binding"/>
    <property type="evidence" value="ECO:0007669"/>
    <property type="project" value="InterPro"/>
</dbReference>
<dbReference type="Gene3D" id="3.40.630.10">
    <property type="entry name" value="Zn peptidases"/>
    <property type="match status" value="1"/>
</dbReference>
<dbReference type="OrthoDB" id="10249045at2759"/>
<dbReference type="WBParaSite" id="ASIM_0001004901-mRNA-1">
    <property type="protein sequence ID" value="ASIM_0001004901-mRNA-1"/>
    <property type="gene ID" value="ASIM_0001004901"/>
</dbReference>
<feature type="chain" id="PRO_5043120934" evidence="4">
    <location>
        <begin position="28"/>
        <end position="531"/>
    </location>
</feature>
<keyword evidence="7" id="KW-1185">Reference proteome</keyword>
<name>A0A0M3JQU0_ANISI</name>
<protein>
    <submittedName>
        <fullName evidence="8">Carboxypeptidase E (inferred by orthology to a human protein)</fullName>
    </submittedName>
</protein>
<evidence type="ECO:0000313" key="7">
    <source>
        <dbReference type="Proteomes" id="UP000267096"/>
    </source>
</evidence>
<dbReference type="GO" id="GO:0016485">
    <property type="term" value="P:protein processing"/>
    <property type="evidence" value="ECO:0007669"/>
    <property type="project" value="TreeGrafter"/>
</dbReference>
<evidence type="ECO:0000256" key="1">
    <source>
        <dbReference type="ARBA" id="ARBA00005988"/>
    </source>
</evidence>
<evidence type="ECO:0000313" key="6">
    <source>
        <dbReference type="EMBL" id="VDK41725.1"/>
    </source>
</evidence>
<dbReference type="Proteomes" id="UP000267096">
    <property type="component" value="Unassembled WGS sequence"/>
</dbReference>